<dbReference type="AlphaFoldDB" id="A0A5J9V9N4"/>
<name>A0A5J9V9N4_9POAL</name>
<feature type="non-terminal residue" evidence="2">
    <location>
        <position position="99"/>
    </location>
</feature>
<evidence type="ECO:0000313" key="2">
    <source>
        <dbReference type="EMBL" id="TVU32763.1"/>
    </source>
</evidence>
<keyword evidence="3" id="KW-1185">Reference proteome</keyword>
<protein>
    <recommendedName>
        <fullName evidence="4">Knottin scorpion toxin-like domain-containing protein</fullName>
    </recommendedName>
</protein>
<accession>A0A5J9V9N4</accession>
<gene>
    <name evidence="2" type="ORF">EJB05_24519</name>
</gene>
<sequence length="99" mass="10551">MASKIITRAVPIIMILGLLILVSCVGAQPKMCGVFVSKDPLCHAENKDACDTGCYHKGYDSGTCYAGPGDGDITCICYTRCTKKDLAMVQDAHSYDGIV</sequence>
<feature type="signal peptide" evidence="1">
    <location>
        <begin position="1"/>
        <end position="27"/>
    </location>
</feature>
<evidence type="ECO:0000313" key="3">
    <source>
        <dbReference type="Proteomes" id="UP000324897"/>
    </source>
</evidence>
<dbReference type="Gramene" id="TVU32763">
    <property type="protein sequence ID" value="TVU32763"/>
    <property type="gene ID" value="EJB05_24519"/>
</dbReference>
<feature type="chain" id="PRO_5023877316" description="Knottin scorpion toxin-like domain-containing protein" evidence="1">
    <location>
        <begin position="28"/>
        <end position="99"/>
    </location>
</feature>
<reference evidence="2 3" key="1">
    <citation type="journal article" date="2019" name="Sci. Rep.">
        <title>A high-quality genome of Eragrostis curvula grass provides insights into Poaceae evolution and supports new strategies to enhance forage quality.</title>
        <authorList>
            <person name="Carballo J."/>
            <person name="Santos B.A.C.M."/>
            <person name="Zappacosta D."/>
            <person name="Garbus I."/>
            <person name="Selva J.P."/>
            <person name="Gallo C.A."/>
            <person name="Diaz A."/>
            <person name="Albertini E."/>
            <person name="Caccamo M."/>
            <person name="Echenique V."/>
        </authorList>
    </citation>
    <scope>NUCLEOTIDE SEQUENCE [LARGE SCALE GENOMIC DNA]</scope>
    <source>
        <strain evidence="3">cv. Victoria</strain>
        <tissue evidence="2">Leaf</tissue>
    </source>
</reference>
<dbReference type="EMBL" id="RWGY01000011">
    <property type="protein sequence ID" value="TVU32763.1"/>
    <property type="molecule type" value="Genomic_DNA"/>
</dbReference>
<keyword evidence="1" id="KW-0732">Signal</keyword>
<dbReference type="Proteomes" id="UP000324897">
    <property type="component" value="Chromosome 1"/>
</dbReference>
<dbReference type="PROSITE" id="PS51257">
    <property type="entry name" value="PROKAR_LIPOPROTEIN"/>
    <property type="match status" value="1"/>
</dbReference>
<proteinExistence type="predicted"/>
<evidence type="ECO:0008006" key="4">
    <source>
        <dbReference type="Google" id="ProtNLM"/>
    </source>
</evidence>
<evidence type="ECO:0000256" key="1">
    <source>
        <dbReference type="SAM" id="SignalP"/>
    </source>
</evidence>
<comment type="caution">
    <text evidence="2">The sequence shown here is derived from an EMBL/GenBank/DDBJ whole genome shotgun (WGS) entry which is preliminary data.</text>
</comment>
<dbReference type="OrthoDB" id="629777at2759"/>
<organism evidence="2 3">
    <name type="scientific">Eragrostis curvula</name>
    <name type="common">weeping love grass</name>
    <dbReference type="NCBI Taxonomy" id="38414"/>
    <lineage>
        <taxon>Eukaryota</taxon>
        <taxon>Viridiplantae</taxon>
        <taxon>Streptophyta</taxon>
        <taxon>Embryophyta</taxon>
        <taxon>Tracheophyta</taxon>
        <taxon>Spermatophyta</taxon>
        <taxon>Magnoliopsida</taxon>
        <taxon>Liliopsida</taxon>
        <taxon>Poales</taxon>
        <taxon>Poaceae</taxon>
        <taxon>PACMAD clade</taxon>
        <taxon>Chloridoideae</taxon>
        <taxon>Eragrostideae</taxon>
        <taxon>Eragrostidinae</taxon>
        <taxon>Eragrostis</taxon>
    </lineage>
</organism>